<gene>
    <name evidence="1" type="ORF">LTR36_001846</name>
</gene>
<dbReference type="Proteomes" id="UP001324427">
    <property type="component" value="Unassembled WGS sequence"/>
</dbReference>
<keyword evidence="2" id="KW-1185">Reference proteome</keyword>
<proteinExistence type="predicted"/>
<dbReference type="AlphaFoldDB" id="A0AAV9JMN7"/>
<dbReference type="EMBL" id="JAVFHQ010000014">
    <property type="protein sequence ID" value="KAK4546629.1"/>
    <property type="molecule type" value="Genomic_DNA"/>
</dbReference>
<organism evidence="1 2">
    <name type="scientific">Oleoguttula mirabilis</name>
    <dbReference type="NCBI Taxonomy" id="1507867"/>
    <lineage>
        <taxon>Eukaryota</taxon>
        <taxon>Fungi</taxon>
        <taxon>Dikarya</taxon>
        <taxon>Ascomycota</taxon>
        <taxon>Pezizomycotina</taxon>
        <taxon>Dothideomycetes</taxon>
        <taxon>Dothideomycetidae</taxon>
        <taxon>Mycosphaerellales</taxon>
        <taxon>Teratosphaeriaceae</taxon>
        <taxon>Oleoguttula</taxon>
    </lineage>
</organism>
<accession>A0AAV9JMN7</accession>
<evidence type="ECO:0000313" key="1">
    <source>
        <dbReference type="EMBL" id="KAK4546629.1"/>
    </source>
</evidence>
<comment type="caution">
    <text evidence="1">The sequence shown here is derived from an EMBL/GenBank/DDBJ whole genome shotgun (WGS) entry which is preliminary data.</text>
</comment>
<protein>
    <submittedName>
        <fullName evidence="1">Uncharacterized protein</fullName>
    </submittedName>
</protein>
<name>A0AAV9JMN7_9PEZI</name>
<sequence length="270" mass="30453">MVVRNIINPPEGWTIHLDNIANNKRLGLDAIHCVCVGYLNLRFGKAVQVCEQNGCQLLGSGTDAELLTFVNGVLYALEAGEVDGGYTAKVDQKHVVGAFDKLRKRPVQLDVRVRQSDKKRTAYVHPDPEYVAAAALLSGRTPKTPVEITVVNTGKDDYERLGRMGLWYPWQAAHVEYSRFSETYHRLLGELEEDGYQFISSPSARYLTIFNDYMKESEAAPQRMLLLQSGRIVSMMETFMRANAEDMKFGVTRHGSFETATYSWEAGEWC</sequence>
<reference evidence="1 2" key="1">
    <citation type="submission" date="2021-11" db="EMBL/GenBank/DDBJ databases">
        <title>Black yeast isolated from Biological Soil Crust.</title>
        <authorList>
            <person name="Kurbessoian T."/>
        </authorList>
    </citation>
    <scope>NUCLEOTIDE SEQUENCE [LARGE SCALE GENOMIC DNA]</scope>
    <source>
        <strain evidence="1 2">CCFEE 5522</strain>
    </source>
</reference>
<evidence type="ECO:0000313" key="2">
    <source>
        <dbReference type="Proteomes" id="UP001324427"/>
    </source>
</evidence>